<evidence type="ECO:0000256" key="4">
    <source>
        <dbReference type="ARBA" id="ARBA00023186"/>
    </source>
</evidence>
<dbReference type="Proteomes" id="UP000006327">
    <property type="component" value="Unassembled WGS sequence"/>
</dbReference>
<dbReference type="SUPFAM" id="SSF69737">
    <property type="entry name" value="Urease metallochaperone UreE, C-terminal domain"/>
    <property type="match status" value="1"/>
</dbReference>
<dbReference type="InterPro" id="IPR007864">
    <property type="entry name" value="UreE_C_dom"/>
</dbReference>
<dbReference type="InterPro" id="IPR004029">
    <property type="entry name" value="UreE_N"/>
</dbReference>
<dbReference type="InterPro" id="IPR036118">
    <property type="entry name" value="UreE_N_sf"/>
</dbReference>
<dbReference type="GO" id="GO:0016151">
    <property type="term" value="F:nickel cation binding"/>
    <property type="evidence" value="ECO:0007669"/>
    <property type="project" value="UniProtKB-UniRule"/>
</dbReference>
<dbReference type="SMART" id="SM00988">
    <property type="entry name" value="UreE_N"/>
    <property type="match status" value="1"/>
</dbReference>
<comment type="caution">
    <text evidence="7">The sequence shown here is derived from an EMBL/GenBank/DDBJ whole genome shotgun (WGS) entry which is preliminary data.</text>
</comment>
<keyword evidence="4 5" id="KW-0143">Chaperone</keyword>
<dbReference type="GO" id="GO:0019627">
    <property type="term" value="P:urea metabolic process"/>
    <property type="evidence" value="ECO:0007669"/>
    <property type="project" value="InterPro"/>
</dbReference>
<dbReference type="Pfam" id="PF05194">
    <property type="entry name" value="UreE_C"/>
    <property type="match status" value="1"/>
</dbReference>
<evidence type="ECO:0000313" key="7">
    <source>
        <dbReference type="EMBL" id="GAC17999.1"/>
    </source>
</evidence>
<dbReference type="EMBL" id="BAEO01000012">
    <property type="protein sequence ID" value="GAC17999.1"/>
    <property type="molecule type" value="Genomic_DNA"/>
</dbReference>
<feature type="domain" description="UreE urease accessory N-terminal" evidence="6">
    <location>
        <begin position="1"/>
        <end position="65"/>
    </location>
</feature>
<gene>
    <name evidence="5 7" type="primary">ureE</name>
    <name evidence="7" type="ORF">GARC_1018</name>
</gene>
<dbReference type="RefSeq" id="WP_007617361.1">
    <property type="nucleotide sequence ID" value="NZ_BAEO01000012.1"/>
</dbReference>
<sequence length="153" mass="17283">MLKAFERLSHSHEPIDDSVTLDHDTRKKARIKISTDQGQELGIFMQRGHPLLVGEVLKTECGLLIEVKGKTEEVSTAIATDWMDFSRICYHLGNRHTSLQIGELWVRFKPDHVLEELAENYGLSINRTAAIFEPENGAYGSQSHGHSHSHSHD</sequence>
<name>K6XBJ7_9ALTE</name>
<keyword evidence="2 5" id="KW-0963">Cytoplasm</keyword>
<proteinExistence type="inferred from homology"/>
<evidence type="ECO:0000256" key="2">
    <source>
        <dbReference type="ARBA" id="ARBA00022490"/>
    </source>
</evidence>
<dbReference type="NCBIfam" id="NF010711">
    <property type="entry name" value="PRK14113.1"/>
    <property type="match status" value="1"/>
</dbReference>
<evidence type="ECO:0000256" key="3">
    <source>
        <dbReference type="ARBA" id="ARBA00022596"/>
    </source>
</evidence>
<evidence type="ECO:0000256" key="5">
    <source>
        <dbReference type="HAMAP-Rule" id="MF_00822"/>
    </source>
</evidence>
<dbReference type="GO" id="GO:0005737">
    <property type="term" value="C:cytoplasm"/>
    <property type="evidence" value="ECO:0007669"/>
    <property type="project" value="UniProtKB-SubCell"/>
</dbReference>
<keyword evidence="8" id="KW-1185">Reference proteome</keyword>
<evidence type="ECO:0000259" key="6">
    <source>
        <dbReference type="SMART" id="SM00988"/>
    </source>
</evidence>
<dbReference type="HAMAP" id="MF_00822">
    <property type="entry name" value="UreE"/>
    <property type="match status" value="1"/>
</dbReference>
<keyword evidence="3 5" id="KW-0533">Nickel</keyword>
<evidence type="ECO:0000313" key="8">
    <source>
        <dbReference type="Proteomes" id="UP000006327"/>
    </source>
</evidence>
<dbReference type="Pfam" id="PF02814">
    <property type="entry name" value="UreE_N"/>
    <property type="match status" value="1"/>
</dbReference>
<comment type="similarity">
    <text evidence="5">Belongs to the UreE family.</text>
</comment>
<dbReference type="SUPFAM" id="SSF69287">
    <property type="entry name" value="Urease metallochaperone UreE, N-terminal domain"/>
    <property type="match status" value="1"/>
</dbReference>
<dbReference type="Gene3D" id="3.30.70.790">
    <property type="entry name" value="UreE, C-terminal domain"/>
    <property type="match status" value="1"/>
</dbReference>
<dbReference type="AlphaFoldDB" id="K6XBJ7"/>
<dbReference type="Gene3D" id="2.60.260.20">
    <property type="entry name" value="Urease metallochaperone UreE, N-terminal domain"/>
    <property type="match status" value="1"/>
</dbReference>
<protein>
    <recommendedName>
        <fullName evidence="5">Urease accessory protein UreE</fullName>
    </recommendedName>
</protein>
<comment type="subcellular location">
    <subcellularLocation>
        <location evidence="1 5">Cytoplasm</location>
    </subcellularLocation>
</comment>
<dbReference type="NCBIfam" id="NF009751">
    <property type="entry name" value="PRK13261.1-1"/>
    <property type="match status" value="1"/>
</dbReference>
<dbReference type="eggNOG" id="COG2371">
    <property type="taxonomic scope" value="Bacteria"/>
</dbReference>
<dbReference type="InterPro" id="IPR012406">
    <property type="entry name" value="UreE"/>
</dbReference>
<evidence type="ECO:0000256" key="1">
    <source>
        <dbReference type="ARBA" id="ARBA00004496"/>
    </source>
</evidence>
<dbReference type="OrthoDB" id="5421304at2"/>
<dbReference type="GO" id="GO:0065003">
    <property type="term" value="P:protein-containing complex assembly"/>
    <property type="evidence" value="ECO:0007669"/>
    <property type="project" value="InterPro"/>
</dbReference>
<reference evidence="7 8" key="1">
    <citation type="journal article" date="2017" name="Antonie Van Leeuwenhoek">
        <title>Rhizobium rhizosphaerae sp. nov., a novel species isolated from rice rhizosphere.</title>
        <authorList>
            <person name="Zhao J.J."/>
            <person name="Zhang J."/>
            <person name="Zhang R.J."/>
            <person name="Zhang C.W."/>
            <person name="Yin H.Q."/>
            <person name="Zhang X.X."/>
        </authorList>
    </citation>
    <scope>NUCLEOTIDE SEQUENCE [LARGE SCALE GENOMIC DNA]</scope>
    <source>
        <strain evidence="7 8">BSs20135</strain>
    </source>
</reference>
<comment type="function">
    <text evidence="5">Involved in urease metallocenter assembly. Binds nickel. Probably functions as a nickel donor during metallocenter assembly.</text>
</comment>
<organism evidence="7 8">
    <name type="scientific">Paraglaciecola arctica BSs20135</name>
    <dbReference type="NCBI Taxonomy" id="493475"/>
    <lineage>
        <taxon>Bacteria</taxon>
        <taxon>Pseudomonadati</taxon>
        <taxon>Pseudomonadota</taxon>
        <taxon>Gammaproteobacteria</taxon>
        <taxon>Alteromonadales</taxon>
        <taxon>Alteromonadaceae</taxon>
        <taxon>Paraglaciecola</taxon>
    </lineage>
</organism>
<dbReference type="GO" id="GO:0051082">
    <property type="term" value="F:unfolded protein binding"/>
    <property type="evidence" value="ECO:0007669"/>
    <property type="project" value="UniProtKB-UniRule"/>
</dbReference>
<accession>K6XBJ7</accession>
<dbReference type="GO" id="GO:0006457">
    <property type="term" value="P:protein folding"/>
    <property type="evidence" value="ECO:0007669"/>
    <property type="project" value="InterPro"/>
</dbReference>
<dbReference type="PIRSF" id="PIRSF036402">
    <property type="entry name" value="Ureas_acces_UreE"/>
    <property type="match status" value="1"/>
</dbReference>
<dbReference type="STRING" id="493475.GARC_1018"/>